<accession>A0A060M4P9</accession>
<evidence type="ECO:0000256" key="7">
    <source>
        <dbReference type="ARBA" id="ARBA00022679"/>
    </source>
</evidence>
<dbReference type="OrthoDB" id="9805628at2"/>
<dbReference type="GO" id="GO:0030170">
    <property type="term" value="F:pyridoxal phosphate binding"/>
    <property type="evidence" value="ECO:0007669"/>
    <property type="project" value="InterPro"/>
</dbReference>
<evidence type="ECO:0000256" key="2">
    <source>
        <dbReference type="ARBA" id="ARBA00009320"/>
    </source>
</evidence>
<dbReference type="eggNOG" id="COG0115">
    <property type="taxonomic scope" value="Bacteria"/>
</dbReference>
<evidence type="ECO:0000256" key="3">
    <source>
        <dbReference type="ARBA" id="ARBA00011738"/>
    </source>
</evidence>
<dbReference type="SUPFAM" id="SSF56752">
    <property type="entry name" value="D-aminoacid aminotransferase-like PLP-dependent enzymes"/>
    <property type="match status" value="1"/>
</dbReference>
<comment type="subunit">
    <text evidence="3">Homodimer.</text>
</comment>
<dbReference type="PANTHER" id="PTHR42743:SF10">
    <property type="entry name" value="D-ALANINE AMINOTRANSFERASE"/>
    <property type="match status" value="1"/>
</dbReference>
<dbReference type="FunFam" id="3.20.10.10:FF:000002">
    <property type="entry name" value="D-alanine aminotransferase"/>
    <property type="match status" value="1"/>
</dbReference>
<comment type="cofactor">
    <cofactor evidence="1 11">
        <name>pyridoxal 5'-phosphate</name>
        <dbReference type="ChEBI" id="CHEBI:597326"/>
    </cofactor>
</comment>
<proteinExistence type="inferred from homology"/>
<dbReference type="HOGENOM" id="CLU_020844_4_1_9"/>
<protein>
    <recommendedName>
        <fullName evidence="5 12">D-alanine aminotransferase</fullName>
        <ecNumber evidence="4 12">2.6.1.21</ecNumber>
    </recommendedName>
</protein>
<dbReference type="InterPro" id="IPR050571">
    <property type="entry name" value="Class-IV_PLP-Dep_Aminotrnsfr"/>
</dbReference>
<sequence>MTYVLYNDSILDENDVAISYKDRGYHFGDGVYEVIRVYNGHYFTLDEHLTRLYESAKKIELEIPHSFEGFKTLLHDYKETVKTENGSIYVQITRGASDRNHLYTKEEKPVILGFEVKGKSVETKQEEGVAAYVTEDVRWLRCDIKSLNLLGNVMAKRKAFDHDCEEAILYRESGVTEGSSSNLFLINNETIYTHPANNLILNGITRQEILTIAKELGIGVIEEPFPKEVLLHADEAFISSTSLEIVPVHTFKGDIEATMSVGTVTKKLQQAFKERVQKKTNASV</sequence>
<keyword evidence="14" id="KW-1185">Reference proteome</keyword>
<evidence type="ECO:0000256" key="4">
    <source>
        <dbReference type="ARBA" id="ARBA00012874"/>
    </source>
</evidence>
<dbReference type="GO" id="GO:0046416">
    <property type="term" value="P:D-amino acid metabolic process"/>
    <property type="evidence" value="ECO:0007669"/>
    <property type="project" value="InterPro"/>
</dbReference>
<dbReference type="EMBL" id="CP003923">
    <property type="protein sequence ID" value="AIC95044.1"/>
    <property type="molecule type" value="Genomic_DNA"/>
</dbReference>
<dbReference type="InterPro" id="IPR036038">
    <property type="entry name" value="Aminotransferase-like"/>
</dbReference>
<evidence type="ECO:0000256" key="9">
    <source>
        <dbReference type="ARBA" id="ARBA00047911"/>
    </source>
</evidence>
<evidence type="ECO:0000256" key="11">
    <source>
        <dbReference type="RuleBase" id="RU004516"/>
    </source>
</evidence>
<evidence type="ECO:0000256" key="1">
    <source>
        <dbReference type="ARBA" id="ARBA00001933"/>
    </source>
</evidence>
<dbReference type="PATRIC" id="fig|1246626.3.peg.2466"/>
<dbReference type="InterPro" id="IPR005784">
    <property type="entry name" value="D_amino_transT"/>
</dbReference>
<keyword evidence="8 11" id="KW-0663">Pyridoxal phosphate</keyword>
<dbReference type="InterPro" id="IPR001544">
    <property type="entry name" value="Aminotrans_IV"/>
</dbReference>
<evidence type="ECO:0000313" key="13">
    <source>
        <dbReference type="EMBL" id="AIC95044.1"/>
    </source>
</evidence>
<keyword evidence="7 13" id="KW-0808">Transferase</keyword>
<dbReference type="AlphaFoldDB" id="A0A060M4P9"/>
<dbReference type="Gene3D" id="3.20.10.10">
    <property type="entry name" value="D-amino Acid Aminotransferase, subunit A, domain 2"/>
    <property type="match status" value="1"/>
</dbReference>
<dbReference type="InterPro" id="IPR043131">
    <property type="entry name" value="BCAT-like_N"/>
</dbReference>
<evidence type="ECO:0000256" key="12">
    <source>
        <dbReference type="RuleBase" id="RU004520"/>
    </source>
</evidence>
<dbReference type="KEGG" id="ble:BleG1_2468"/>
<dbReference type="PROSITE" id="PS00770">
    <property type="entry name" value="AA_TRANSFER_CLASS_4"/>
    <property type="match status" value="1"/>
</dbReference>
<comment type="similarity">
    <text evidence="2 10">Belongs to the class-IV pyridoxal-phosphate-dependent aminotransferase family.</text>
</comment>
<dbReference type="RefSeq" id="WP_038481310.1">
    <property type="nucleotide sequence ID" value="NZ_CP003923.1"/>
</dbReference>
<dbReference type="EC" id="2.6.1.21" evidence="4 12"/>
<dbReference type="Proteomes" id="UP000027142">
    <property type="component" value="Chromosome"/>
</dbReference>
<evidence type="ECO:0000256" key="8">
    <source>
        <dbReference type="ARBA" id="ARBA00022898"/>
    </source>
</evidence>
<dbReference type="GO" id="GO:0008652">
    <property type="term" value="P:amino acid biosynthetic process"/>
    <property type="evidence" value="ECO:0007669"/>
    <property type="project" value="UniProtKB-ARBA"/>
</dbReference>
<evidence type="ECO:0000256" key="5">
    <source>
        <dbReference type="ARBA" id="ARBA00021779"/>
    </source>
</evidence>
<dbReference type="Pfam" id="PF01063">
    <property type="entry name" value="Aminotran_4"/>
    <property type="match status" value="1"/>
</dbReference>
<dbReference type="CDD" id="cd01558">
    <property type="entry name" value="D-AAT_like"/>
    <property type="match status" value="1"/>
</dbReference>
<dbReference type="Gene3D" id="3.30.470.10">
    <property type="match status" value="1"/>
</dbReference>
<comment type="catalytic activity">
    <reaction evidence="9 12">
        <text>D-alanine + 2-oxoglutarate = D-glutamate + pyruvate</text>
        <dbReference type="Rhea" id="RHEA:15869"/>
        <dbReference type="ChEBI" id="CHEBI:15361"/>
        <dbReference type="ChEBI" id="CHEBI:16810"/>
        <dbReference type="ChEBI" id="CHEBI:29986"/>
        <dbReference type="ChEBI" id="CHEBI:57416"/>
        <dbReference type="EC" id="2.6.1.21"/>
    </reaction>
</comment>
<dbReference type="STRING" id="1246626.BleG1_2468"/>
<dbReference type="GO" id="GO:0005829">
    <property type="term" value="C:cytosol"/>
    <property type="evidence" value="ECO:0007669"/>
    <property type="project" value="TreeGrafter"/>
</dbReference>
<dbReference type="GO" id="GO:0046394">
    <property type="term" value="P:carboxylic acid biosynthetic process"/>
    <property type="evidence" value="ECO:0007669"/>
    <property type="project" value="UniProtKB-ARBA"/>
</dbReference>
<gene>
    <name evidence="13" type="ORF">BleG1_2468</name>
</gene>
<evidence type="ECO:0000313" key="14">
    <source>
        <dbReference type="Proteomes" id="UP000027142"/>
    </source>
</evidence>
<dbReference type="InterPro" id="IPR018300">
    <property type="entry name" value="Aminotrans_IV_CS"/>
</dbReference>
<evidence type="ECO:0000256" key="6">
    <source>
        <dbReference type="ARBA" id="ARBA00022576"/>
    </source>
</evidence>
<organism evidence="13 14">
    <name type="scientific">Shouchella lehensis G1</name>
    <dbReference type="NCBI Taxonomy" id="1246626"/>
    <lineage>
        <taxon>Bacteria</taxon>
        <taxon>Bacillati</taxon>
        <taxon>Bacillota</taxon>
        <taxon>Bacilli</taxon>
        <taxon>Bacillales</taxon>
        <taxon>Bacillaceae</taxon>
        <taxon>Shouchella</taxon>
    </lineage>
</organism>
<keyword evidence="6 13" id="KW-0032">Aminotransferase</keyword>
<evidence type="ECO:0000256" key="10">
    <source>
        <dbReference type="RuleBase" id="RU004106"/>
    </source>
</evidence>
<dbReference type="NCBIfam" id="TIGR01121">
    <property type="entry name" value="D_amino_aminoT"/>
    <property type="match status" value="1"/>
</dbReference>
<dbReference type="InterPro" id="IPR043132">
    <property type="entry name" value="BCAT-like_C"/>
</dbReference>
<name>A0A060M4P9_9BACI</name>
<dbReference type="GO" id="GO:0047810">
    <property type="term" value="F:D-alanine-2-oxoglutarate aminotransferase activity"/>
    <property type="evidence" value="ECO:0007669"/>
    <property type="project" value="UniProtKB-EC"/>
</dbReference>
<dbReference type="PANTHER" id="PTHR42743">
    <property type="entry name" value="AMINO-ACID AMINOTRANSFERASE"/>
    <property type="match status" value="1"/>
</dbReference>
<comment type="function">
    <text evidence="12">Acts on the D-isomers of alanine, leucine, aspartate, glutamate, aminobutyrate, norvaline and asparagine. The enzyme transfers an amino group from a substrate D-amino acid to the pyridoxal phosphate cofactor to form pyridoxamine and an alpha-keto acid in the first half-reaction.</text>
</comment>
<reference evidence="13 14" key="1">
    <citation type="journal article" date="2014" name="Gene">
        <title>A comparative genomic analysis of the alkalitolerant soil bacterium Bacillus lehensis G1.</title>
        <authorList>
            <person name="Noor Y.M."/>
            <person name="Samsulrizal N.H."/>
            <person name="Jema'on N.A."/>
            <person name="Low K.O."/>
            <person name="Ramli A.N."/>
            <person name="Alias N.I."/>
            <person name="Damis S.I."/>
            <person name="Fuzi S.F."/>
            <person name="Isa M.N."/>
            <person name="Murad A.M."/>
            <person name="Raih M.F."/>
            <person name="Bakar F.D."/>
            <person name="Najimudin N."/>
            <person name="Mahadi N.M."/>
            <person name="Illias R.M."/>
        </authorList>
    </citation>
    <scope>NUCLEOTIDE SEQUENCE [LARGE SCALE GENOMIC DNA]</scope>
    <source>
        <strain evidence="13 14">G1</strain>
    </source>
</reference>